<dbReference type="GeneID" id="98672460"/>
<dbReference type="PROSITE" id="PS51257">
    <property type="entry name" value="PROKAR_LIPOPROTEIN"/>
    <property type="match status" value="1"/>
</dbReference>
<proteinExistence type="predicted"/>
<sequence length="344" mass="37696">MNKFLAIAALSALAFTGCMDDDNGKWKEQQQVMPGMSIYNSTMMQQNISMQMAGAGLRLASLLAEAEKQNPGKPLAEIELDKIKVKLDKSEYTLQILLFGPGTKITKSGPEGWLISYAEGTQQADGYILEGSLKVNTGNAEQLAGTSYPDNMWSVEMQPDFVIKAISRNAVGNNEQTTIQMKDGKTSLFRDPSGTAAYVVTLENIRANFETTSSGKEYVSAWNGRLTLTPEEDESVAFSDIWDDDLKADGAAQGLSIYANSTETAPMGLSYKVQGGVYNFFSRVASNSVGVYTQIVEGSQICEFMQVGDYDPTLFPSPKVECKWTYEGGRLSYTVFYNGFSYTI</sequence>
<reference evidence="2" key="1">
    <citation type="submission" date="2019-06" db="EMBL/GenBank/DDBJ databases">
        <title>Alistipes onderdonkii subsp. vulgaris subsp. nov., Alistipes dispar sp. nov. and Alistipes communis sp. nov., isolated from human faeces, and creation of Alistipes onderdonkii subsp. onderdonkii subsp. nov.</title>
        <authorList>
            <person name="Sakamoto M."/>
            <person name="Ikeyama N."/>
            <person name="Ogata Y."/>
            <person name="Suda W."/>
            <person name="Iino T."/>
            <person name="Hattori M."/>
            <person name="Ohkuma M."/>
        </authorList>
    </citation>
    <scope>NUCLEOTIDE SEQUENCE [LARGE SCALE GENOMIC DNA]</scope>
    <source>
        <strain evidence="2">5CPEGH6</strain>
    </source>
</reference>
<dbReference type="KEGG" id="ada:A5CPEGH6_04860"/>
<accession>A0A4Y1X0M4</accession>
<organism evidence="1 2">
    <name type="scientific">Alistipes dispar</name>
    <dbReference type="NCBI Taxonomy" id="2585119"/>
    <lineage>
        <taxon>Bacteria</taxon>
        <taxon>Pseudomonadati</taxon>
        <taxon>Bacteroidota</taxon>
        <taxon>Bacteroidia</taxon>
        <taxon>Bacteroidales</taxon>
        <taxon>Rikenellaceae</taxon>
        <taxon>Alistipes</taxon>
    </lineage>
</organism>
<gene>
    <name evidence="1" type="ORF">A5CPEGH6_04860</name>
</gene>
<dbReference type="EMBL" id="AP019736">
    <property type="protein sequence ID" value="BBL05848.1"/>
    <property type="molecule type" value="Genomic_DNA"/>
</dbReference>
<keyword evidence="2" id="KW-1185">Reference proteome</keyword>
<dbReference type="Proteomes" id="UP000319374">
    <property type="component" value="Chromosome"/>
</dbReference>
<dbReference type="AlphaFoldDB" id="A0A4Y1X0M4"/>
<dbReference type="OrthoDB" id="1004116at2"/>
<protein>
    <submittedName>
        <fullName evidence="1">Uncharacterized protein</fullName>
    </submittedName>
</protein>
<name>A0A4Y1X0M4_9BACT</name>
<dbReference type="RefSeq" id="WP_141427718.1">
    <property type="nucleotide sequence ID" value="NZ_AP019736.1"/>
</dbReference>
<evidence type="ECO:0000313" key="2">
    <source>
        <dbReference type="Proteomes" id="UP000319374"/>
    </source>
</evidence>
<evidence type="ECO:0000313" key="1">
    <source>
        <dbReference type="EMBL" id="BBL05848.1"/>
    </source>
</evidence>